<evidence type="ECO:0000313" key="1">
    <source>
        <dbReference type="Proteomes" id="UP000079169"/>
    </source>
</evidence>
<dbReference type="PaxDb" id="121845-A0A3Q0J2F8"/>
<dbReference type="GeneID" id="113465288"/>
<dbReference type="STRING" id="121845.A0A3Q0J2F8"/>
<sequence>MVVLTAWVTHLSPSPLPLKDTPTPSLPTPLLASFKKALGAKALAPPVRAGYLNCLVSLGGDGGAREFLGDLIKSVERAQAQPTQAPIVHEAISASILLLRLSRVVRDDPKLNAVLESTILNTKKQVLLSEKILAQASPEARFYSSFVFLVSHPAFQCDNKKRLALATLQPGCHEKIIAHVRARNAHELMLNVLRKLNIEDAKKFVLTHESTLVDTYIGGSTQANARGAASSAHNNVLRFLTRTNPAVIWTPIFEKLVDFFETTHLAISNDEYFTFLTPEGQIYDKTLLERYVEKITKSA</sequence>
<name>A0A3Q0J2F8_DIACI</name>
<evidence type="ECO:0000313" key="2">
    <source>
        <dbReference type="RefSeq" id="XP_026682611.1"/>
    </source>
</evidence>
<keyword evidence="1" id="KW-1185">Reference proteome</keyword>
<gene>
    <name evidence="2" type="primary">LOC113465288</name>
</gene>
<organism evidence="1 2">
    <name type="scientific">Diaphorina citri</name>
    <name type="common">Asian citrus psyllid</name>
    <dbReference type="NCBI Taxonomy" id="121845"/>
    <lineage>
        <taxon>Eukaryota</taxon>
        <taxon>Metazoa</taxon>
        <taxon>Ecdysozoa</taxon>
        <taxon>Arthropoda</taxon>
        <taxon>Hexapoda</taxon>
        <taxon>Insecta</taxon>
        <taxon>Pterygota</taxon>
        <taxon>Neoptera</taxon>
        <taxon>Paraneoptera</taxon>
        <taxon>Hemiptera</taxon>
        <taxon>Sternorrhyncha</taxon>
        <taxon>Psylloidea</taxon>
        <taxon>Psyllidae</taxon>
        <taxon>Diaphorininae</taxon>
        <taxon>Diaphorina</taxon>
    </lineage>
</organism>
<accession>A0A3Q0J2F8</accession>
<dbReference type="RefSeq" id="XP_026682611.1">
    <property type="nucleotide sequence ID" value="XM_026826810.1"/>
</dbReference>
<reference evidence="2" key="1">
    <citation type="submission" date="2025-08" db="UniProtKB">
        <authorList>
            <consortium name="RefSeq"/>
        </authorList>
    </citation>
    <scope>IDENTIFICATION</scope>
</reference>
<dbReference type="Proteomes" id="UP000079169">
    <property type="component" value="Unplaced"/>
</dbReference>
<protein>
    <submittedName>
        <fullName evidence="2">Uncharacterized protein LOC113465288</fullName>
    </submittedName>
</protein>
<proteinExistence type="predicted"/>
<dbReference type="KEGG" id="dci:113465288"/>
<dbReference type="AlphaFoldDB" id="A0A3Q0J2F8"/>